<feature type="domain" description="SNTX MACPF/CDC-like" evidence="3">
    <location>
        <begin position="7"/>
        <end position="156"/>
    </location>
</feature>
<dbReference type="PANTHER" id="PTHR31594">
    <property type="entry name" value="AIG1-TYPE G DOMAIN-CONTAINING PROTEIN"/>
    <property type="match status" value="1"/>
</dbReference>
<feature type="domain" description="Stonustoxin-like helical" evidence="2">
    <location>
        <begin position="275"/>
        <end position="369"/>
    </location>
</feature>
<dbReference type="InterPro" id="IPR052090">
    <property type="entry name" value="Cytolytic_pore-forming_toxin"/>
</dbReference>
<dbReference type="InterPro" id="IPR040581">
    <property type="entry name" value="Thioredoxin_11"/>
</dbReference>
<protein>
    <submittedName>
        <fullName evidence="4">Uncharacterized protein</fullName>
    </submittedName>
</protein>
<accession>A0A3Q2QUV6</accession>
<sequence length="600" mass="68422">MASDQMLMPALGRPFALGMLYDARQDRLITDFTLWNRETIHKFTTRMTQNSSDYETTASESIETKASLLKANPSLIAGVLSGLVEVGGSANYLNDKKEFKNQSRVILQYKATSAFQRLDMSHHDAKKQQIKYVFKNSLATHVVTGILYGANAFFVFDSEKLESHSLRSMEASMQSLIKKIPKLDPDENTVKKLREEKNVMEKVSCKFYGDFILGKNPTTFEEAVGAYRKLPGLLGTNGEKSVPVRVWLTPLKNLDPAAAELKADLSDGLLRKIENVLEALRETEMRCNDIMENEVAKTLPHIYKKLKSFQHICEKYRKTVQQTLQEKIPPIRAGEKEDSLENFLDVQENSPFSQNNLNTWLDNLVREINVIASCLAMMKGIKIITEKSDLDRQVLGMEEVLCFVFTSTETNDPFMDQMVDYLKETPTSITPPAKDQWFYSAEVLENIKQKANMMSETAKSLGTSRRFSFLVAALPDEEFIGATIYHYRRGVLKTRDFSKPAIHRVRNITDKQDLMWCKSKCFYFHLKPKLCFQGQVLGEGPEKVQPKTPTTYNKWMSCSLTWTRVTGAPPWNQAWRWGTLASAWWPGFCPWSPAGLSPKR</sequence>
<name>A0A3Q2QUV6_FUNHE</name>
<evidence type="ECO:0000259" key="2">
    <source>
        <dbReference type="Pfam" id="PF21109"/>
    </source>
</evidence>
<dbReference type="InterPro" id="IPR056072">
    <property type="entry name" value="SNTX_MACPF/CDC-like_dom"/>
</dbReference>
<dbReference type="Pfam" id="PF24674">
    <property type="entry name" value="MACPF_SNTX"/>
    <property type="match status" value="1"/>
</dbReference>
<dbReference type="InterPro" id="IPR048997">
    <property type="entry name" value="Stonustoxin-like_helical"/>
</dbReference>
<dbReference type="AlphaFoldDB" id="A0A3Q2QUV6"/>
<reference evidence="4" key="1">
    <citation type="submission" date="2025-08" db="UniProtKB">
        <authorList>
            <consortium name="Ensembl"/>
        </authorList>
    </citation>
    <scope>IDENTIFICATION</scope>
</reference>
<proteinExistence type="predicted"/>
<dbReference type="Proteomes" id="UP000265000">
    <property type="component" value="Unplaced"/>
</dbReference>
<organism evidence="4 5">
    <name type="scientific">Fundulus heteroclitus</name>
    <name type="common">Killifish</name>
    <name type="synonym">Mummichog</name>
    <dbReference type="NCBI Taxonomy" id="8078"/>
    <lineage>
        <taxon>Eukaryota</taxon>
        <taxon>Metazoa</taxon>
        <taxon>Chordata</taxon>
        <taxon>Craniata</taxon>
        <taxon>Vertebrata</taxon>
        <taxon>Euteleostomi</taxon>
        <taxon>Actinopterygii</taxon>
        <taxon>Neopterygii</taxon>
        <taxon>Teleostei</taxon>
        <taxon>Neoteleostei</taxon>
        <taxon>Acanthomorphata</taxon>
        <taxon>Ovalentaria</taxon>
        <taxon>Atherinomorphae</taxon>
        <taxon>Cyprinodontiformes</taxon>
        <taxon>Fundulidae</taxon>
        <taxon>Fundulus</taxon>
    </lineage>
</organism>
<evidence type="ECO:0000259" key="1">
    <source>
        <dbReference type="Pfam" id="PF18078"/>
    </source>
</evidence>
<dbReference type="GeneTree" id="ENSGT00390000014380"/>
<dbReference type="STRING" id="8078.ENSFHEP00000031793"/>
<reference evidence="4" key="2">
    <citation type="submission" date="2025-09" db="UniProtKB">
        <authorList>
            <consortium name="Ensembl"/>
        </authorList>
    </citation>
    <scope>IDENTIFICATION</scope>
</reference>
<dbReference type="Pfam" id="PF21109">
    <property type="entry name" value="Stonustoxin_helical"/>
    <property type="match status" value="1"/>
</dbReference>
<evidence type="ECO:0000259" key="3">
    <source>
        <dbReference type="Pfam" id="PF24674"/>
    </source>
</evidence>
<evidence type="ECO:0000313" key="5">
    <source>
        <dbReference type="Proteomes" id="UP000265000"/>
    </source>
</evidence>
<dbReference type="Pfam" id="PF18078">
    <property type="entry name" value="Thioredoxin_11"/>
    <property type="match status" value="1"/>
</dbReference>
<dbReference type="PANTHER" id="PTHR31594:SF16">
    <property type="entry name" value="SI:CH211-281L24.3"/>
    <property type="match status" value="1"/>
</dbReference>
<feature type="domain" description="SNTX thioredoxin-like" evidence="1">
    <location>
        <begin position="380"/>
        <end position="499"/>
    </location>
</feature>
<dbReference type="Ensembl" id="ENSFHET00000024569.1">
    <property type="protein sequence ID" value="ENSFHEP00000031793.1"/>
    <property type="gene ID" value="ENSFHEG00000017949.1"/>
</dbReference>
<evidence type="ECO:0000313" key="4">
    <source>
        <dbReference type="Ensembl" id="ENSFHEP00000031793.1"/>
    </source>
</evidence>
<keyword evidence="5" id="KW-1185">Reference proteome</keyword>